<accession>A0A3M6TGD1</accession>
<dbReference type="EMBL" id="RCHS01003653">
    <property type="protein sequence ID" value="RMX40391.1"/>
    <property type="molecule type" value="Genomic_DNA"/>
</dbReference>
<dbReference type="AlphaFoldDB" id="A0A3M6TGD1"/>
<evidence type="ECO:0000313" key="1">
    <source>
        <dbReference type="EMBL" id="RMX40391.1"/>
    </source>
</evidence>
<protein>
    <submittedName>
        <fullName evidence="1">Uncharacterized protein</fullName>
    </submittedName>
</protein>
<reference evidence="1 2" key="1">
    <citation type="journal article" date="2018" name="Sci. Rep.">
        <title>Comparative analysis of the Pocillopora damicornis genome highlights role of immune system in coral evolution.</title>
        <authorList>
            <person name="Cunning R."/>
            <person name="Bay R.A."/>
            <person name="Gillette P."/>
            <person name="Baker A.C."/>
            <person name="Traylor-Knowles N."/>
        </authorList>
    </citation>
    <scope>NUCLEOTIDE SEQUENCE [LARGE SCALE GENOMIC DNA]</scope>
    <source>
        <strain evidence="1">RSMAS</strain>
        <tissue evidence="1">Whole animal</tissue>
    </source>
</reference>
<evidence type="ECO:0000313" key="2">
    <source>
        <dbReference type="Proteomes" id="UP000275408"/>
    </source>
</evidence>
<organism evidence="1 2">
    <name type="scientific">Pocillopora damicornis</name>
    <name type="common">Cauliflower coral</name>
    <name type="synonym">Millepora damicornis</name>
    <dbReference type="NCBI Taxonomy" id="46731"/>
    <lineage>
        <taxon>Eukaryota</taxon>
        <taxon>Metazoa</taxon>
        <taxon>Cnidaria</taxon>
        <taxon>Anthozoa</taxon>
        <taxon>Hexacorallia</taxon>
        <taxon>Scleractinia</taxon>
        <taxon>Astrocoeniina</taxon>
        <taxon>Pocilloporidae</taxon>
        <taxon>Pocillopora</taxon>
    </lineage>
</organism>
<comment type="caution">
    <text evidence="1">The sequence shown here is derived from an EMBL/GenBank/DDBJ whole genome shotgun (WGS) entry which is preliminary data.</text>
</comment>
<gene>
    <name evidence="1" type="ORF">pdam_00024025</name>
</gene>
<name>A0A3M6TGD1_POCDA</name>
<proteinExistence type="predicted"/>
<keyword evidence="2" id="KW-1185">Reference proteome</keyword>
<sequence length="145" mass="16593">MLNPSVNSPKKESESPQFEIAARKKTFEDFQSSLKRSMIDVYVSSNDGEVRRLAIFQQGTLNILQFYGNSYDDPRQEADKSLQQLWSLLCKDPGLVSLKEKLVSFPPTQLYYVEASFKLQELKFQFKISILVITLPPEGPLLARD</sequence>
<dbReference type="Proteomes" id="UP000275408">
    <property type="component" value="Unassembled WGS sequence"/>
</dbReference>